<dbReference type="WBParaSite" id="MCU_009677-RA">
    <property type="protein sequence ID" value="MCU_009677-RA"/>
    <property type="gene ID" value="MCU_009677"/>
</dbReference>
<dbReference type="AlphaFoldDB" id="A0A5K3FN95"/>
<evidence type="ECO:0000313" key="1">
    <source>
        <dbReference type="WBParaSite" id="MCU_009677-RA"/>
    </source>
</evidence>
<reference evidence="1" key="1">
    <citation type="submission" date="2019-11" db="UniProtKB">
        <authorList>
            <consortium name="WormBaseParasite"/>
        </authorList>
    </citation>
    <scope>IDENTIFICATION</scope>
</reference>
<accession>A0A5K3FN95</accession>
<name>A0A5K3FN95_MESCO</name>
<sequence>MASDLGADILDHLAAANPAPLCVPMACEEGRQPTREGLGWKAPDVWLWLLIGQ</sequence>
<protein>
    <submittedName>
        <fullName evidence="1">Transposase</fullName>
    </submittedName>
</protein>
<organism evidence="1">
    <name type="scientific">Mesocestoides corti</name>
    <name type="common">Flatworm</name>
    <dbReference type="NCBI Taxonomy" id="53468"/>
    <lineage>
        <taxon>Eukaryota</taxon>
        <taxon>Metazoa</taxon>
        <taxon>Spiralia</taxon>
        <taxon>Lophotrochozoa</taxon>
        <taxon>Platyhelminthes</taxon>
        <taxon>Cestoda</taxon>
        <taxon>Eucestoda</taxon>
        <taxon>Cyclophyllidea</taxon>
        <taxon>Mesocestoididae</taxon>
        <taxon>Mesocestoides</taxon>
    </lineage>
</organism>
<proteinExistence type="predicted"/>